<evidence type="ECO:0000313" key="3">
    <source>
        <dbReference type="EMBL" id="MDI5967484.1"/>
    </source>
</evidence>
<dbReference type="InterPro" id="IPR023393">
    <property type="entry name" value="START-like_dom_sf"/>
</dbReference>
<reference evidence="3 4" key="1">
    <citation type="submission" date="2023-05" db="EMBL/GenBank/DDBJ databases">
        <title>Streptantibioticus silvisoli sp. nov., acidotolerant actinomycetes 1 from pine litter.</title>
        <authorList>
            <person name="Swiecimska M."/>
            <person name="Golinska P."/>
            <person name="Sangal V."/>
            <person name="Wachnowicz B."/>
            <person name="Goodfellow M."/>
        </authorList>
    </citation>
    <scope>NUCLEOTIDE SEQUENCE [LARGE SCALE GENOMIC DNA]</scope>
    <source>
        <strain evidence="3 4">SL54</strain>
    </source>
</reference>
<name>A0ABT6W9N9_9ACTN</name>
<organism evidence="3 4">
    <name type="scientific">Streptantibioticus silvisoli</name>
    <dbReference type="NCBI Taxonomy" id="2705255"/>
    <lineage>
        <taxon>Bacteria</taxon>
        <taxon>Bacillati</taxon>
        <taxon>Actinomycetota</taxon>
        <taxon>Actinomycetes</taxon>
        <taxon>Kitasatosporales</taxon>
        <taxon>Streptomycetaceae</taxon>
        <taxon>Streptantibioticus</taxon>
    </lineage>
</organism>
<accession>A0ABT6W9N9</accession>
<dbReference type="Gene3D" id="3.30.530.20">
    <property type="match status" value="1"/>
</dbReference>
<comment type="similarity">
    <text evidence="1">Belongs to the AHA1 family.</text>
</comment>
<evidence type="ECO:0000313" key="4">
    <source>
        <dbReference type="Proteomes" id="UP001156398"/>
    </source>
</evidence>
<gene>
    <name evidence="3" type="ORF">POF43_032985</name>
</gene>
<dbReference type="Proteomes" id="UP001156398">
    <property type="component" value="Unassembled WGS sequence"/>
</dbReference>
<dbReference type="RefSeq" id="WP_271325355.1">
    <property type="nucleotide sequence ID" value="NZ_JAAGKO020000093.1"/>
</dbReference>
<feature type="domain" description="Activator of Hsp90 ATPase homologue 1/2-like C-terminal" evidence="2">
    <location>
        <begin position="15"/>
        <end position="149"/>
    </location>
</feature>
<evidence type="ECO:0000259" key="2">
    <source>
        <dbReference type="Pfam" id="PF08327"/>
    </source>
</evidence>
<dbReference type="Pfam" id="PF08327">
    <property type="entry name" value="AHSA1"/>
    <property type="match status" value="1"/>
</dbReference>
<proteinExistence type="inferred from homology"/>
<keyword evidence="4" id="KW-1185">Reference proteome</keyword>
<comment type="caution">
    <text evidence="3">The sequence shown here is derived from an EMBL/GenBank/DDBJ whole genome shotgun (WGS) entry which is preliminary data.</text>
</comment>
<dbReference type="EMBL" id="JAAGKO020000093">
    <property type="protein sequence ID" value="MDI5967484.1"/>
    <property type="molecule type" value="Genomic_DNA"/>
</dbReference>
<evidence type="ECO:0000256" key="1">
    <source>
        <dbReference type="ARBA" id="ARBA00006817"/>
    </source>
</evidence>
<dbReference type="InterPro" id="IPR013538">
    <property type="entry name" value="ASHA1/2-like_C"/>
</dbReference>
<sequence length="154" mass="17325">MNAVQDRIEREITINASVERVWSLISVPGWWAGDGDASEQKRRTEGEWSVIEDPKYGTFRVRPAGSEPHRYASYRWVVGESVGVDVEPSEEDTTLVEFWLSELTGGATLVRVLESGFASLTGSDEHRRLSIDSHTDGWRQQLDILKARAEHVAV</sequence>
<protein>
    <submittedName>
        <fullName evidence="3">SRPBCC domain-containing protein</fullName>
    </submittedName>
</protein>
<dbReference type="SUPFAM" id="SSF55961">
    <property type="entry name" value="Bet v1-like"/>
    <property type="match status" value="1"/>
</dbReference>